<keyword evidence="2" id="KW-0812">Transmembrane</keyword>
<dbReference type="AlphaFoldDB" id="A0A672IB49"/>
<dbReference type="OMA" id="NVPKHKH"/>
<keyword evidence="2" id="KW-1133">Transmembrane helix</keyword>
<reference evidence="3" key="2">
    <citation type="submission" date="2025-09" db="UniProtKB">
        <authorList>
            <consortium name="Ensembl"/>
        </authorList>
    </citation>
    <scope>IDENTIFICATION</scope>
</reference>
<evidence type="ECO:0000313" key="3">
    <source>
        <dbReference type="Ensembl" id="ENSSFAP00005038938.1"/>
    </source>
</evidence>
<sequence length="300" mass="31062">MSQTAPPDPGEGPGVSGLTLVVLLLVPCVVLLLLLHCLLLLCKLLVLSKRGRRSRRGGAEELLLRSTLHAVSDVSLSPLLGGGAASSLAGRVVAHPVTSSMASSREARGAGHAMRLLTPDGPAGSQRAPSTFRATASSSSRRATPGLDPLPGLRRSAAHLAQSDDSEAEVRLNLVPPNSPTVRGHLSFSPAQAARGRGHRSCDLLTDVSPDAAGPGLEPPSQTSCSSMCAVGPGLDSDFGASAGVSLRILSADSDGLSGGAPASASALEWDYYDPCYVRQNYVPTHLQPRPALHTKHYWV</sequence>
<feature type="transmembrane region" description="Helical" evidence="2">
    <location>
        <begin position="20"/>
        <end position="46"/>
    </location>
</feature>
<keyword evidence="2" id="KW-0472">Membrane</keyword>
<evidence type="ECO:0000313" key="4">
    <source>
        <dbReference type="Proteomes" id="UP000472267"/>
    </source>
</evidence>
<name>A0A672IB49_SALFA</name>
<proteinExistence type="predicted"/>
<accession>A0A672IB49</accession>
<feature type="compositionally biased region" description="Low complexity" evidence="1">
    <location>
        <begin position="127"/>
        <end position="145"/>
    </location>
</feature>
<organism evidence="3 4">
    <name type="scientific">Salarias fasciatus</name>
    <name type="common">Jewelled blenny</name>
    <name type="synonym">Blennius fasciatus</name>
    <dbReference type="NCBI Taxonomy" id="181472"/>
    <lineage>
        <taxon>Eukaryota</taxon>
        <taxon>Metazoa</taxon>
        <taxon>Chordata</taxon>
        <taxon>Craniata</taxon>
        <taxon>Vertebrata</taxon>
        <taxon>Euteleostomi</taxon>
        <taxon>Actinopterygii</taxon>
        <taxon>Neopterygii</taxon>
        <taxon>Teleostei</taxon>
        <taxon>Neoteleostei</taxon>
        <taxon>Acanthomorphata</taxon>
        <taxon>Ovalentaria</taxon>
        <taxon>Blenniimorphae</taxon>
        <taxon>Blenniiformes</taxon>
        <taxon>Blennioidei</taxon>
        <taxon>Blenniidae</taxon>
        <taxon>Salariinae</taxon>
        <taxon>Salarias</taxon>
    </lineage>
</organism>
<dbReference type="InParanoid" id="A0A672IB49"/>
<gene>
    <name evidence="3" type="primary">hwa</name>
</gene>
<evidence type="ECO:0000256" key="2">
    <source>
        <dbReference type="SAM" id="Phobius"/>
    </source>
</evidence>
<evidence type="ECO:0000256" key="1">
    <source>
        <dbReference type="SAM" id="MobiDB-lite"/>
    </source>
</evidence>
<keyword evidence="4" id="KW-1185">Reference proteome</keyword>
<feature type="region of interest" description="Disordered" evidence="1">
    <location>
        <begin position="115"/>
        <end position="153"/>
    </location>
</feature>
<dbReference type="Proteomes" id="UP000472267">
    <property type="component" value="Unassembled WGS sequence"/>
</dbReference>
<protein>
    <submittedName>
        <fullName evidence="3">Uncharacterized protein</fullName>
    </submittedName>
</protein>
<reference evidence="3" key="1">
    <citation type="submission" date="2025-08" db="UniProtKB">
        <authorList>
            <consortium name="Ensembl"/>
        </authorList>
    </citation>
    <scope>IDENTIFICATION</scope>
</reference>
<dbReference type="Ensembl" id="ENSSFAT00005040380.1">
    <property type="protein sequence ID" value="ENSSFAP00005038938.1"/>
    <property type="gene ID" value="ENSSFAG00005019490.1"/>
</dbReference>
<dbReference type="FunCoup" id="A0A672IB49">
    <property type="interactions" value="41"/>
</dbReference>